<evidence type="ECO:0000313" key="1">
    <source>
        <dbReference type="EMBL" id="KAI4466396.1"/>
    </source>
</evidence>
<dbReference type="EMBL" id="CM043017">
    <property type="protein sequence ID" value="KAI4466396.1"/>
    <property type="molecule type" value="Genomic_DNA"/>
</dbReference>
<reference evidence="1" key="1">
    <citation type="submission" date="2022-04" db="EMBL/GenBank/DDBJ databases">
        <title>Chromosome-scale genome assembly of Holotrichia oblita Faldermann.</title>
        <authorList>
            <person name="Rongchong L."/>
        </authorList>
    </citation>
    <scope>NUCLEOTIDE SEQUENCE</scope>
    <source>
        <strain evidence="1">81SQS9</strain>
    </source>
</reference>
<keyword evidence="2" id="KW-1185">Reference proteome</keyword>
<sequence>MQEDYYPRGGTRPKSNNDTIVKSENLFNTLYTKGKKKNKQTNAKKNQNDDEVVEQDLRLTCAELLSYDKIVSGMVVLGCIRNIASYTIEVEMPGRTFAKVEINAISDGLTRSLLSHVEASNDANLEENVLQILSKIFAIKQFLPIYVINVSEDENRCKKVMGSLNPKYINSHLRYTMFKKGMIVWGTILEKSHHVYIVDLGCKNTRVILPFKNCNGKTFGDRRRTIVVYYPGVQIQDNTATITVDTNKDDICASISKSGHIDQLVPGTCVEFTTTRVLRDGLEGRFYDDYLGYINQIYLDNPMDPLRKYEGSTINAYVLYTHPVTKFTFLTVRNPHLPQHEPALPNGFIGQAKILNNTGKGVIVRLKKSEFGLVTHKRLIKSLKLNDTSNITELVRRKFPVGGTHSCRILDYINMDKMYICTFERNALKEEIFTKDDLKVAQAVSGVIEEINASGIVVKIGKVTAFATNEHLSNSQYSDNIKRNYRVGNRINARVWNIDENGVKLTLKPDFLPDGKYLTNNEMAKRNDEYKGMVIKTYKKGALISFFGGVKGWLKCSGSSKNYTDMFYPGEIIKVTITHNNGSRLFVSLDPPEVLNTRKLQVGQYTSGTVELIKSDGIFIRTEFANFQGFLPTSQISINYKLSNVMLNLFNVGEKIDRLMCIEKDKRRTLSLREYTYYHDDKFYVPKRSQLKSGMLLRCSIKSYDKKQLLLTSPILFFNNTIRVYKEDILDDGSSPDDIDFVKGQAVVAKLTVINENQLIASVRLSDVFDYDFEYPVDLLRKYLNEVDKIQKKFLLKDESIARYSIGQRVRCQIKKINNVGCSVIVDDGVQGIVAAQHWPNKPLIGSTHEGVILYVNFVDNYLEISLNNLTNQKINKMQGNTTGIQIGQILYAKTLLIRPEFVLCSLGPQGNKQIGFMPVALHENDFKPCYDYYRDLTGTFKFIVTSIANDKIIGLEKGLKLSLENKNKSNLKNIFKRKLSKTESDDFESSPKKIRPSSPEEEEKPDINMEETDIASSENNSDVKEELSEPSPESSSDDDEDQDRDDDESESSSSDSEDEEMVSVDKKENGREEDDGDSSESERSSDSTGENVRTEKRRVSFSEVIQKFPITDSDGSPRSTAKFTPPSVQNYFDSDKEEASESSSDEDDAENAKPKKKKLSRAEQAEILKQQEDELRRKEIEFAEASGVPQSAEQFDRRLLAEPNSSELWTQYISFHLASTEVDKARAVVRRALQTIDIKAEQDRLNVWIASMNLENYYGTKETFTKVFEEAVRCNDDFTIYMQTIKILASTNNSSVEDYIKKARAKFKQNPKMYIEIGRIYYLQKRYEEARKLKDIALMTIKSTAETVPLIVKFAIMEFDYGEEYQAEALFETILQSTPKRVDVWSTYVDQLMKRDKIDIARRVLERAVTQQLNLKKMKMLHKKYHAFEKIFGNEETQAQQKRLLEAYMKQFENVQE</sequence>
<name>A0ACB9THW0_HOLOL</name>
<dbReference type="Proteomes" id="UP001056778">
    <property type="component" value="Chromosome 3"/>
</dbReference>
<organism evidence="1 2">
    <name type="scientific">Holotrichia oblita</name>
    <name type="common">Chafer beetle</name>
    <dbReference type="NCBI Taxonomy" id="644536"/>
    <lineage>
        <taxon>Eukaryota</taxon>
        <taxon>Metazoa</taxon>
        <taxon>Ecdysozoa</taxon>
        <taxon>Arthropoda</taxon>
        <taxon>Hexapoda</taxon>
        <taxon>Insecta</taxon>
        <taxon>Pterygota</taxon>
        <taxon>Neoptera</taxon>
        <taxon>Endopterygota</taxon>
        <taxon>Coleoptera</taxon>
        <taxon>Polyphaga</taxon>
        <taxon>Scarabaeiformia</taxon>
        <taxon>Scarabaeidae</taxon>
        <taxon>Melolonthinae</taxon>
        <taxon>Holotrichia</taxon>
    </lineage>
</organism>
<proteinExistence type="predicted"/>
<protein>
    <submittedName>
        <fullName evidence="1">Programmed cell death protein 11 pre-rrna processing protein rrp5</fullName>
    </submittedName>
</protein>
<comment type="caution">
    <text evidence="1">The sequence shown here is derived from an EMBL/GenBank/DDBJ whole genome shotgun (WGS) entry which is preliminary data.</text>
</comment>
<accession>A0ACB9THW0</accession>
<evidence type="ECO:0000313" key="2">
    <source>
        <dbReference type="Proteomes" id="UP001056778"/>
    </source>
</evidence>
<gene>
    <name evidence="1" type="ORF">MML48_3g00015584</name>
</gene>